<evidence type="ECO:0000313" key="1">
    <source>
        <dbReference type="EMBL" id="TRV24301.1"/>
    </source>
</evidence>
<reference evidence="1 2" key="1">
    <citation type="submission" date="2019-01" db="EMBL/GenBank/DDBJ databases">
        <title>Coherence of Microcystis species and biogeography revealed through population genomics.</title>
        <authorList>
            <person name="Perez-Carrascal O.M."/>
            <person name="Terrat Y."/>
            <person name="Giani A."/>
            <person name="Fortin N."/>
            <person name="Tromas N."/>
            <person name="Shapiro B.J."/>
        </authorList>
    </citation>
    <scope>NUCLEOTIDE SEQUENCE [LARGE SCALE GENOMIC DNA]</scope>
    <source>
        <strain evidence="1">Mf_WU_F_19750830_S460</strain>
    </source>
</reference>
<protein>
    <submittedName>
        <fullName evidence="1">Uncharacterized protein</fullName>
    </submittedName>
</protein>
<comment type="caution">
    <text evidence="1">The sequence shown here is derived from an EMBL/GenBank/DDBJ whole genome shotgun (WGS) entry which is preliminary data.</text>
</comment>
<evidence type="ECO:0000313" key="2">
    <source>
        <dbReference type="Proteomes" id="UP000320730"/>
    </source>
</evidence>
<proteinExistence type="predicted"/>
<dbReference type="EMBL" id="SFAN01000055">
    <property type="protein sequence ID" value="TRV24301.1"/>
    <property type="molecule type" value="Genomic_DNA"/>
</dbReference>
<organism evidence="1 2">
    <name type="scientific">Microcystis flos-aquae Mf_WU_F_19750830_S460</name>
    <dbReference type="NCBI Taxonomy" id="2486237"/>
    <lineage>
        <taxon>Bacteria</taxon>
        <taxon>Bacillati</taxon>
        <taxon>Cyanobacteriota</taxon>
        <taxon>Cyanophyceae</taxon>
        <taxon>Oscillatoriophycideae</taxon>
        <taxon>Chroococcales</taxon>
        <taxon>Microcystaceae</taxon>
        <taxon>Microcystis</taxon>
    </lineage>
</organism>
<sequence>MLSPPPHLFTKLYLISYQLPVISYQLSDVSFQFTDGSLGYWLKNVHSVTLAAQAFTDYCLLFTVH</sequence>
<name>A0A552LVQ8_9CHRO</name>
<dbReference type="Proteomes" id="UP000320730">
    <property type="component" value="Unassembled WGS sequence"/>
</dbReference>
<dbReference type="AlphaFoldDB" id="A0A552LVQ8"/>
<gene>
    <name evidence="1" type="ORF">EWV40_06915</name>
</gene>
<accession>A0A552LVQ8</accession>